<dbReference type="FunFam" id="3.30.565.10:FF:000016">
    <property type="entry name" value="Chemotaxis protein CheA, putative"/>
    <property type="match status" value="1"/>
</dbReference>
<proteinExistence type="predicted"/>
<dbReference type="GO" id="GO:0005737">
    <property type="term" value="C:cytoplasm"/>
    <property type="evidence" value="ECO:0007669"/>
    <property type="project" value="InterPro"/>
</dbReference>
<dbReference type="InterPro" id="IPR004105">
    <property type="entry name" value="CheA-like_dim"/>
</dbReference>
<keyword evidence="4" id="KW-0808">Transferase</keyword>
<dbReference type="InterPro" id="IPR005467">
    <property type="entry name" value="His_kinase_dom"/>
</dbReference>
<name>A0A937W2B8_UNCTE</name>
<dbReference type="Proteomes" id="UP000712673">
    <property type="component" value="Unassembled WGS sequence"/>
</dbReference>
<dbReference type="Gene3D" id="3.40.50.2300">
    <property type="match status" value="1"/>
</dbReference>
<evidence type="ECO:0000259" key="12">
    <source>
        <dbReference type="PROSITE" id="PS50894"/>
    </source>
</evidence>
<dbReference type="SMART" id="SM00260">
    <property type="entry name" value="CheW"/>
    <property type="match status" value="1"/>
</dbReference>
<dbReference type="SUPFAM" id="SSF55874">
    <property type="entry name" value="ATPase domain of HSP90 chaperone/DNA topoisomerase II/histidine kinase"/>
    <property type="match status" value="1"/>
</dbReference>
<evidence type="ECO:0000259" key="10">
    <source>
        <dbReference type="PROSITE" id="PS50110"/>
    </source>
</evidence>
<dbReference type="PROSITE" id="PS50110">
    <property type="entry name" value="RESPONSE_REGULATORY"/>
    <property type="match status" value="1"/>
</dbReference>
<evidence type="ECO:0000256" key="3">
    <source>
        <dbReference type="ARBA" id="ARBA00022553"/>
    </source>
</evidence>
<keyword evidence="5" id="KW-0418">Kinase</keyword>
<dbReference type="EMBL" id="VGLS01000240">
    <property type="protein sequence ID" value="MBM3224002.1"/>
    <property type="molecule type" value="Genomic_DNA"/>
</dbReference>
<organism evidence="13 14">
    <name type="scientific">Tectimicrobiota bacterium</name>
    <dbReference type="NCBI Taxonomy" id="2528274"/>
    <lineage>
        <taxon>Bacteria</taxon>
        <taxon>Pseudomonadati</taxon>
        <taxon>Nitrospinota/Tectimicrobiota group</taxon>
        <taxon>Candidatus Tectimicrobiota</taxon>
    </lineage>
</organism>
<dbReference type="SUPFAM" id="SSF52172">
    <property type="entry name" value="CheY-like"/>
    <property type="match status" value="1"/>
</dbReference>
<dbReference type="InterPro" id="IPR004358">
    <property type="entry name" value="Sig_transdc_His_kin-like_C"/>
</dbReference>
<dbReference type="PRINTS" id="PR00344">
    <property type="entry name" value="BCTRLSENSOR"/>
</dbReference>
<dbReference type="InterPro" id="IPR036890">
    <property type="entry name" value="HATPase_C_sf"/>
</dbReference>
<dbReference type="Gene3D" id="2.30.30.40">
    <property type="entry name" value="SH3 Domains"/>
    <property type="match status" value="1"/>
</dbReference>
<dbReference type="PANTHER" id="PTHR43395:SF8">
    <property type="entry name" value="HISTIDINE KINASE"/>
    <property type="match status" value="1"/>
</dbReference>
<evidence type="ECO:0000256" key="1">
    <source>
        <dbReference type="ARBA" id="ARBA00000085"/>
    </source>
</evidence>
<evidence type="ECO:0000256" key="4">
    <source>
        <dbReference type="ARBA" id="ARBA00022679"/>
    </source>
</evidence>
<dbReference type="SUPFAM" id="SSF47226">
    <property type="entry name" value="Histidine-containing phosphotransfer domain, HPT domain"/>
    <property type="match status" value="3"/>
</dbReference>
<feature type="domain" description="CheW-like" evidence="11">
    <location>
        <begin position="833"/>
        <end position="968"/>
    </location>
</feature>
<dbReference type="GO" id="GO:0006935">
    <property type="term" value="P:chemotaxis"/>
    <property type="evidence" value="ECO:0007669"/>
    <property type="project" value="UniProtKB-KW"/>
</dbReference>
<dbReference type="PROSITE" id="PS50851">
    <property type="entry name" value="CHEW"/>
    <property type="match status" value="1"/>
</dbReference>
<feature type="domain" description="HPt" evidence="12">
    <location>
        <begin position="318"/>
        <end position="422"/>
    </location>
</feature>
<dbReference type="Pfam" id="PF02895">
    <property type="entry name" value="H-kinase_dim"/>
    <property type="match status" value="1"/>
</dbReference>
<dbReference type="Gene3D" id="1.10.287.560">
    <property type="entry name" value="Histidine kinase CheA-like, homodimeric domain"/>
    <property type="match status" value="1"/>
</dbReference>
<dbReference type="EC" id="2.7.13.3" evidence="2"/>
<evidence type="ECO:0000256" key="5">
    <source>
        <dbReference type="ARBA" id="ARBA00022777"/>
    </source>
</evidence>
<dbReference type="Gene3D" id="3.30.565.10">
    <property type="entry name" value="Histidine kinase-like ATPase, C-terminal domain"/>
    <property type="match status" value="1"/>
</dbReference>
<feature type="domain" description="HPt" evidence="12">
    <location>
        <begin position="165"/>
        <end position="269"/>
    </location>
</feature>
<feature type="modified residue" description="4-aspartylphosphate" evidence="7">
    <location>
        <position position="1041"/>
    </location>
</feature>
<dbReference type="GO" id="GO:0000155">
    <property type="term" value="F:phosphorelay sensor kinase activity"/>
    <property type="evidence" value="ECO:0007669"/>
    <property type="project" value="InterPro"/>
</dbReference>
<evidence type="ECO:0000256" key="6">
    <source>
        <dbReference type="PROSITE-ProRule" id="PRU00110"/>
    </source>
</evidence>
<evidence type="ECO:0000313" key="14">
    <source>
        <dbReference type="Proteomes" id="UP000712673"/>
    </source>
</evidence>
<feature type="modified residue" description="Phosphohistidine" evidence="6">
    <location>
        <position position="365"/>
    </location>
</feature>
<evidence type="ECO:0000256" key="8">
    <source>
        <dbReference type="SAM" id="Coils"/>
    </source>
</evidence>
<dbReference type="InterPro" id="IPR001789">
    <property type="entry name" value="Sig_transdc_resp-reg_receiver"/>
</dbReference>
<feature type="coiled-coil region" evidence="8">
    <location>
        <begin position="524"/>
        <end position="551"/>
    </location>
</feature>
<evidence type="ECO:0000256" key="7">
    <source>
        <dbReference type="PROSITE-ProRule" id="PRU00169"/>
    </source>
</evidence>
<feature type="domain" description="Histidine kinase" evidence="9">
    <location>
        <begin position="568"/>
        <end position="831"/>
    </location>
</feature>
<dbReference type="InterPro" id="IPR002545">
    <property type="entry name" value="CheW-lke_dom"/>
</dbReference>
<dbReference type="SMART" id="SM00448">
    <property type="entry name" value="REC"/>
    <property type="match status" value="1"/>
</dbReference>
<evidence type="ECO:0000313" key="13">
    <source>
        <dbReference type="EMBL" id="MBM3224002.1"/>
    </source>
</evidence>
<dbReference type="Pfam" id="PF00072">
    <property type="entry name" value="Response_reg"/>
    <property type="match status" value="1"/>
</dbReference>
<dbReference type="InterPro" id="IPR051315">
    <property type="entry name" value="Bact_Chemotaxis_CheA"/>
</dbReference>
<comment type="catalytic activity">
    <reaction evidence="1">
        <text>ATP + protein L-histidine = ADP + protein N-phospho-L-histidine.</text>
        <dbReference type="EC" id="2.7.13.3"/>
    </reaction>
</comment>
<dbReference type="PROSITE" id="PS50894">
    <property type="entry name" value="HPT"/>
    <property type="match status" value="2"/>
</dbReference>
<dbReference type="PANTHER" id="PTHR43395">
    <property type="entry name" value="SENSOR HISTIDINE KINASE CHEA"/>
    <property type="match status" value="1"/>
</dbReference>
<dbReference type="Pfam" id="PF01584">
    <property type="entry name" value="CheW"/>
    <property type="match status" value="1"/>
</dbReference>
<evidence type="ECO:0000259" key="9">
    <source>
        <dbReference type="PROSITE" id="PS50109"/>
    </source>
</evidence>
<dbReference type="GO" id="GO:0005524">
    <property type="term" value="F:ATP binding"/>
    <property type="evidence" value="ECO:0007669"/>
    <property type="project" value="UniProtKB-KW"/>
</dbReference>
<dbReference type="InterPro" id="IPR008207">
    <property type="entry name" value="Sig_transdc_His_kin_Hpt_dom"/>
</dbReference>
<dbReference type="AlphaFoldDB" id="A0A937W2B8"/>
<comment type="caution">
    <text evidence="13">The sequence shown here is derived from an EMBL/GenBank/DDBJ whole genome shotgun (WGS) entry which is preliminary data.</text>
</comment>
<dbReference type="InterPro" id="IPR037006">
    <property type="entry name" value="CheA-like_homodim_sf"/>
</dbReference>
<keyword evidence="8" id="KW-0175">Coiled coil</keyword>
<dbReference type="SMART" id="SM01231">
    <property type="entry name" value="H-kinase_dim"/>
    <property type="match status" value="1"/>
</dbReference>
<evidence type="ECO:0000256" key="2">
    <source>
        <dbReference type="ARBA" id="ARBA00012438"/>
    </source>
</evidence>
<reference evidence="13" key="1">
    <citation type="submission" date="2019-03" db="EMBL/GenBank/DDBJ databases">
        <title>Lake Tanganyika Metagenome-Assembled Genomes (MAGs).</title>
        <authorList>
            <person name="Tran P."/>
        </authorList>
    </citation>
    <scope>NUCLEOTIDE SEQUENCE</scope>
    <source>
        <strain evidence="13">K_DeepCast_65m_m2_066</strain>
    </source>
</reference>
<dbReference type="CDD" id="cd00088">
    <property type="entry name" value="HPT"/>
    <property type="match status" value="2"/>
</dbReference>
<dbReference type="CDD" id="cd00731">
    <property type="entry name" value="CheA_reg"/>
    <property type="match status" value="1"/>
</dbReference>
<feature type="modified residue" description="Phosphohistidine" evidence="6">
    <location>
        <position position="212"/>
    </location>
</feature>
<sequence>MAIHIDPTILTGFAKEVQPALAKIREGVDSFLRDNSQHDALEDAYQCMQSVKDAAEMLGLPILSQLTLYLEEMVEDVATEPAALPVDRSAHLRTAVEQLHAYLQRSLSGEAPVTAPVVDIVRAFRRFKHLPDSDDQAAVRALLGEDIDLPAVSSPAPSAPDGDALDDASDDLIEGFLLEAEDCLNAVGRVLSQVGSAPNQRECVQQVRRNIHTFKGAAGVVGFRTASQIAHRMEDLLDDLYAGSRTVTPAIKDLLLQTFDALDEFVRARGQVPTLEQTAQALARAYDQVMAPPAPSTPAVVTPAPAPAVAASTASATQDETSDELMDGFLLEAEEYLNTIGRTLPEVETAPDQRECLQRVRRSVHTFKGAAGVVGFRTASQVAHRMEDLLDELHAGQRSLTPQVTDLLFATFNALDEFVRARGQLPAFADTAATLQRAYATVLEAGAEAGSPPAEVVPATPAVLAPAPVPVAALTPSTVEASEPAIPSVTQLADVLRVPLDRVDELVRLISELVISRSAYEQHLGRLTHQVDELRLSIERLQRTSTTVETQYEVRALTGGQGLFTPLNLINRAATPVNNTREFDALEFDRYSEFTLVSRELTETTADISALGQEFNDVVGDFDGYLTRQSRLTSEIQDKLMRLRMVPLATLATRLHRAVRVTARERGKDAVLLLEGEDVEFDKTMLEDMAEPLLHLLRNAVDHGIEAADVRHKAGKPAQGHIRLRAFREGTQVVLQMRDDGAGLQPARLRASAIRGGFLSEAEAAQCPDEQLYALIFKPGFSTAPEVSEISGRGVGMDVVHAIVSRLKGHITIDSTPGQGVTFTMRLPLTLAITRVLLVKAHSETLAIPLADVTQIVRVEPKALEQVSGVSVVRIDKQVLPVVRLGERLRLPQAAENTGRLLPIVVVQAGETQVAFVVDELIGGREVVGKTLGSHLRRVHGVIGSTLLGDGSVVLILNPAELARDEQMQVSTARKPAAKPRRMRAQEVLEILVVDDSFSVRRVVSNLIKSAGWHPTLAKDGLEALEIVQSAPTPPDLILLDVEMPQMDGYEFTSTLRAQEAYKHIPIVMLTSRSGEKHRQKAFEVGATDYLVKPYQDEVLLNTVRRLVPQAQGVSAA</sequence>
<dbReference type="Gene3D" id="1.20.120.160">
    <property type="entry name" value="HPT domain"/>
    <property type="match status" value="3"/>
</dbReference>
<dbReference type="InterPro" id="IPR036641">
    <property type="entry name" value="HPT_dom_sf"/>
</dbReference>
<dbReference type="InterPro" id="IPR036061">
    <property type="entry name" value="CheW-like_dom_sf"/>
</dbReference>
<feature type="domain" description="Response regulatory" evidence="10">
    <location>
        <begin position="990"/>
        <end position="1108"/>
    </location>
</feature>
<dbReference type="Pfam" id="PF01627">
    <property type="entry name" value="Hpt"/>
    <property type="match status" value="2"/>
</dbReference>
<keyword evidence="3 7" id="KW-0597">Phosphoprotein</keyword>
<dbReference type="InterPro" id="IPR011006">
    <property type="entry name" value="CheY-like_superfamily"/>
</dbReference>
<gene>
    <name evidence="13" type="ORF">FJZ47_09400</name>
</gene>
<dbReference type="Pfam" id="PF02518">
    <property type="entry name" value="HATPase_c"/>
    <property type="match status" value="1"/>
</dbReference>
<dbReference type="SUPFAM" id="SSF50341">
    <property type="entry name" value="CheW-like"/>
    <property type="match status" value="1"/>
</dbReference>
<evidence type="ECO:0000259" key="11">
    <source>
        <dbReference type="PROSITE" id="PS50851"/>
    </source>
</evidence>
<dbReference type="PROSITE" id="PS50109">
    <property type="entry name" value="HIS_KIN"/>
    <property type="match status" value="1"/>
</dbReference>
<dbReference type="SMART" id="SM00387">
    <property type="entry name" value="HATPase_c"/>
    <property type="match status" value="1"/>
</dbReference>
<accession>A0A937W2B8</accession>
<dbReference type="InterPro" id="IPR003594">
    <property type="entry name" value="HATPase_dom"/>
</dbReference>
<dbReference type="SMART" id="SM00073">
    <property type="entry name" value="HPT"/>
    <property type="match status" value="2"/>
</dbReference>
<protein>
    <recommendedName>
        <fullName evidence="2">histidine kinase</fullName>
        <ecNumber evidence="2">2.7.13.3</ecNumber>
    </recommendedName>
</protein>